<accession>A0A0R3NCU3</accession>
<evidence type="ECO:0000313" key="2">
    <source>
        <dbReference type="Proteomes" id="UP000051660"/>
    </source>
</evidence>
<dbReference type="OrthoDB" id="8448203at2"/>
<comment type="caution">
    <text evidence="1">The sequence shown here is derived from an EMBL/GenBank/DDBJ whole genome shotgun (WGS) entry which is preliminary data.</text>
</comment>
<name>A0A0R3NCU3_9BRAD</name>
<proteinExistence type="predicted"/>
<sequence length="99" mass="11171">MIVECSSEGEIQLTEPFDFRRFKLVLKGGASAESRAWQGITFVDDRNALVPIQLVPTLNGCPDDESWERAFAEMVAKAREHGWIEAETNAIRAHVERQP</sequence>
<gene>
    <name evidence="1" type="ORF">CQ14_29180</name>
</gene>
<dbReference type="EMBL" id="LLYB01000035">
    <property type="protein sequence ID" value="KRR27715.1"/>
    <property type="molecule type" value="Genomic_DNA"/>
</dbReference>
<reference evidence="1 2" key="1">
    <citation type="submission" date="2014-03" db="EMBL/GenBank/DDBJ databases">
        <title>Bradyrhizobium valentinum sp. nov., isolated from effective nodules of Lupinus mariae-josephae, a lupine endemic of basic-lime soils in Eastern Spain.</title>
        <authorList>
            <person name="Duran D."/>
            <person name="Rey L."/>
            <person name="Navarro A."/>
            <person name="Busquets A."/>
            <person name="Imperial J."/>
            <person name="Ruiz-Argueso T."/>
        </authorList>
    </citation>
    <scope>NUCLEOTIDE SEQUENCE [LARGE SCALE GENOMIC DNA]</scope>
    <source>
        <strain evidence="1 2">CCBAU 23086</strain>
    </source>
</reference>
<protein>
    <submittedName>
        <fullName evidence="1">Uncharacterized protein</fullName>
    </submittedName>
</protein>
<evidence type="ECO:0000313" key="1">
    <source>
        <dbReference type="EMBL" id="KRR27715.1"/>
    </source>
</evidence>
<dbReference type="Proteomes" id="UP000051660">
    <property type="component" value="Unassembled WGS sequence"/>
</dbReference>
<dbReference type="RefSeq" id="WP_057856435.1">
    <property type="nucleotide sequence ID" value="NZ_LLYB01000035.1"/>
</dbReference>
<organism evidence="1 2">
    <name type="scientific">Bradyrhizobium lablabi</name>
    <dbReference type="NCBI Taxonomy" id="722472"/>
    <lineage>
        <taxon>Bacteria</taxon>
        <taxon>Pseudomonadati</taxon>
        <taxon>Pseudomonadota</taxon>
        <taxon>Alphaproteobacteria</taxon>
        <taxon>Hyphomicrobiales</taxon>
        <taxon>Nitrobacteraceae</taxon>
        <taxon>Bradyrhizobium</taxon>
    </lineage>
</organism>
<dbReference type="AlphaFoldDB" id="A0A0R3NCU3"/>